<proteinExistence type="inferred from homology"/>
<dbReference type="GO" id="GO:0003677">
    <property type="term" value="F:DNA binding"/>
    <property type="evidence" value="ECO:0007669"/>
    <property type="project" value="UniProtKB-KW"/>
</dbReference>
<accession>A0A7W5VKW2</accession>
<sequence>MIVMADSSPPTGLTRQALCVSRWVSTPITASTVWDSIVMAAPVVMAICRNTAPTWLETPRGHICDESRRNGGQASDQVSVVGQTGGGGPGDRSRAGHTMVARSFESHPRSPAPSLAALHLSAPLPDSQILRDCESRSKEKIAMAVNNSVDPAAWLAQQIERGDPDLLRSMVKTMAETLMSAEADGLCGAGYGQRSEERTNRRNGYRSREWDTRAGTVELAIPKLRSGSFFPDWLLERRRRAEQALISVVATSYLLGVSTRRVDKLVEQLGIKHISKSQVSEMAKVLDAQVEAFRTRALDAGPYAFVWLDALTQKVREGGRIINVHVLVATAVNANGQREILGLEVTSAEDGAGWLAFLRGLVARGLGGVQLVISDAHAGLVEAIGASLPGASWQRCRTHYLRNLLTTVPKSAQPWVATLVRTIFDQPASEAVRAQHAWVIDALEAKYPAACEHLDAAREELLAFAAFPREIWKRIWSNNPQERLNKEIRRRTDVVGIFPDRGSIARLVGAVLAEQTDEWSEARRYMGLDVLAKARMRVIPGDTPAQNPLPQTLTA</sequence>
<dbReference type="Proteomes" id="UP000579945">
    <property type="component" value="Unassembled WGS sequence"/>
</dbReference>
<evidence type="ECO:0000256" key="1">
    <source>
        <dbReference type="ARBA" id="ARBA00002190"/>
    </source>
</evidence>
<dbReference type="PROSITE" id="PS01007">
    <property type="entry name" value="TRANSPOSASE_MUTATOR"/>
    <property type="match status" value="1"/>
</dbReference>
<keyword evidence="5" id="KW-0233">DNA recombination</keyword>
<feature type="region of interest" description="Disordered" evidence="6">
    <location>
        <begin position="66"/>
        <end position="95"/>
    </location>
</feature>
<comment type="function">
    <text evidence="1">Required for the transposition of the insertion element.</text>
</comment>
<evidence type="ECO:0000313" key="7">
    <source>
        <dbReference type="EMBL" id="MBB3733255.1"/>
    </source>
</evidence>
<evidence type="ECO:0000256" key="3">
    <source>
        <dbReference type="ARBA" id="ARBA00022578"/>
    </source>
</evidence>
<dbReference type="InterPro" id="IPR001207">
    <property type="entry name" value="Transposase_mutator"/>
</dbReference>
<dbReference type="Pfam" id="PF00872">
    <property type="entry name" value="Transposase_mut"/>
    <property type="match status" value="1"/>
</dbReference>
<evidence type="ECO:0000256" key="4">
    <source>
        <dbReference type="ARBA" id="ARBA00023125"/>
    </source>
</evidence>
<evidence type="ECO:0000256" key="6">
    <source>
        <dbReference type="SAM" id="MobiDB-lite"/>
    </source>
</evidence>
<reference evidence="7 8" key="1">
    <citation type="submission" date="2020-08" db="EMBL/GenBank/DDBJ databases">
        <title>Sequencing the genomes of 1000 actinobacteria strains.</title>
        <authorList>
            <person name="Klenk H.-P."/>
        </authorList>
    </citation>
    <scope>NUCLEOTIDE SEQUENCE [LARGE SCALE GENOMIC DNA]</scope>
    <source>
        <strain evidence="7 8">DSM 44320</strain>
    </source>
</reference>
<dbReference type="GO" id="GO:0006313">
    <property type="term" value="P:DNA transposition"/>
    <property type="evidence" value="ECO:0007669"/>
    <property type="project" value="InterPro"/>
</dbReference>
<evidence type="ECO:0000256" key="5">
    <source>
        <dbReference type="ARBA" id="ARBA00023172"/>
    </source>
</evidence>
<comment type="similarity">
    <text evidence="2">Belongs to the transposase mutator family.</text>
</comment>
<protein>
    <submittedName>
        <fullName evidence="7">Transposase-like protein</fullName>
    </submittedName>
</protein>
<comment type="caution">
    <text evidence="7">The sequence shown here is derived from an EMBL/GenBank/DDBJ whole genome shotgun (WGS) entry which is preliminary data.</text>
</comment>
<name>A0A7W5VKW2_9ACTN</name>
<dbReference type="PANTHER" id="PTHR33217:SF7">
    <property type="entry name" value="TRANSPOSASE FOR INSERTION SEQUENCE ELEMENT IS1081"/>
    <property type="match status" value="1"/>
</dbReference>
<evidence type="ECO:0000256" key="2">
    <source>
        <dbReference type="ARBA" id="ARBA00010961"/>
    </source>
</evidence>
<keyword evidence="3" id="KW-0815">Transposition</keyword>
<dbReference type="NCBIfam" id="NF033543">
    <property type="entry name" value="transpos_IS256"/>
    <property type="match status" value="1"/>
</dbReference>
<evidence type="ECO:0000313" key="8">
    <source>
        <dbReference type="Proteomes" id="UP000579945"/>
    </source>
</evidence>
<dbReference type="GO" id="GO:0004803">
    <property type="term" value="F:transposase activity"/>
    <property type="evidence" value="ECO:0007669"/>
    <property type="project" value="InterPro"/>
</dbReference>
<keyword evidence="4" id="KW-0238">DNA-binding</keyword>
<keyword evidence="8" id="KW-1185">Reference proteome</keyword>
<gene>
    <name evidence="7" type="ORF">FHR33_009202</name>
</gene>
<dbReference type="EMBL" id="JACIBV010000002">
    <property type="protein sequence ID" value="MBB3733255.1"/>
    <property type="molecule type" value="Genomic_DNA"/>
</dbReference>
<organism evidence="7 8">
    <name type="scientific">Nonomuraea dietziae</name>
    <dbReference type="NCBI Taxonomy" id="65515"/>
    <lineage>
        <taxon>Bacteria</taxon>
        <taxon>Bacillati</taxon>
        <taxon>Actinomycetota</taxon>
        <taxon>Actinomycetes</taxon>
        <taxon>Streptosporangiales</taxon>
        <taxon>Streptosporangiaceae</taxon>
        <taxon>Nonomuraea</taxon>
    </lineage>
</organism>
<dbReference type="PANTHER" id="PTHR33217">
    <property type="entry name" value="TRANSPOSASE FOR INSERTION SEQUENCE ELEMENT IS1081"/>
    <property type="match status" value="1"/>
</dbReference>
<dbReference type="AlphaFoldDB" id="A0A7W5VKW2"/>